<dbReference type="AlphaFoldDB" id="A0AAV3XEG2"/>
<keyword evidence="2" id="KW-1185">Reference proteome</keyword>
<dbReference type="EMBL" id="BLAY01000076">
    <property type="protein sequence ID" value="GET39853.1"/>
    <property type="molecule type" value="Genomic_DNA"/>
</dbReference>
<reference evidence="1" key="1">
    <citation type="submission" date="2019-10" db="EMBL/GenBank/DDBJ databases">
        <title>Draft genome sequece of Microseira wollei NIES-4236.</title>
        <authorList>
            <person name="Yamaguchi H."/>
            <person name="Suzuki S."/>
            <person name="Kawachi M."/>
        </authorList>
    </citation>
    <scope>NUCLEOTIDE SEQUENCE</scope>
    <source>
        <strain evidence="1">NIES-4236</strain>
    </source>
</reference>
<organism evidence="1 2">
    <name type="scientific">Microseira wollei NIES-4236</name>
    <dbReference type="NCBI Taxonomy" id="2530354"/>
    <lineage>
        <taxon>Bacteria</taxon>
        <taxon>Bacillati</taxon>
        <taxon>Cyanobacteriota</taxon>
        <taxon>Cyanophyceae</taxon>
        <taxon>Oscillatoriophycideae</taxon>
        <taxon>Aerosakkonematales</taxon>
        <taxon>Aerosakkonemataceae</taxon>
        <taxon>Microseira</taxon>
    </lineage>
</organism>
<accession>A0AAV3XEG2</accession>
<proteinExistence type="predicted"/>
<dbReference type="Proteomes" id="UP001050975">
    <property type="component" value="Unassembled WGS sequence"/>
</dbReference>
<comment type="caution">
    <text evidence="1">The sequence shown here is derived from an EMBL/GenBank/DDBJ whole genome shotgun (WGS) entry which is preliminary data.</text>
</comment>
<evidence type="ECO:0000313" key="2">
    <source>
        <dbReference type="Proteomes" id="UP001050975"/>
    </source>
</evidence>
<gene>
    <name evidence="1" type="ORF">MiSe_46250</name>
</gene>
<name>A0AAV3XEG2_9CYAN</name>
<dbReference type="RefSeq" id="WP_226585487.1">
    <property type="nucleotide sequence ID" value="NZ_BLAY01000076.1"/>
</dbReference>
<sequence length="68" mass="7514">MRLLGKIDEIAVRDAVILANKRFTVASNSLTILAEYGIQSEQKPQIISLELIEWADLVLFPGSSLGTR</sequence>
<protein>
    <submittedName>
        <fullName evidence="1">Uncharacterized protein</fullName>
    </submittedName>
</protein>
<evidence type="ECO:0000313" key="1">
    <source>
        <dbReference type="EMBL" id="GET39853.1"/>
    </source>
</evidence>